<sequence length="85" mass="8470">MASMSIDDVTGKASDIAADTAAAASRAGRTAYDALREGAYAAADLAKAKGDVAVQEVSTRVAARPLTAIALAGAAGFILARLCSR</sequence>
<name>A0A560EXD0_9PROT</name>
<evidence type="ECO:0000313" key="9">
    <source>
        <dbReference type="Proteomes" id="UP000320516"/>
    </source>
</evidence>
<reference evidence="6 7" key="1">
    <citation type="submission" date="2019-06" db="EMBL/GenBank/DDBJ databases">
        <title>Genomic Encyclopedia of Type Strains, Phase IV (KMG-V): Genome sequencing to study the core and pangenomes of soil and plant-associated prokaryotes.</title>
        <authorList>
            <person name="Whitman W."/>
        </authorList>
    </citation>
    <scope>NUCLEOTIDE SEQUENCE [LARGE SCALE GENOMIC DNA]</scope>
    <source>
        <strain evidence="4 7">BR 11140</strain>
        <strain evidence="3 6">BR 11865</strain>
        <strain evidence="2 8">BR 11880</strain>
        <strain evidence="5 9">BR 12005</strain>
    </source>
</reference>
<keyword evidence="6" id="KW-1185">Reference proteome</keyword>
<evidence type="ECO:0000313" key="8">
    <source>
        <dbReference type="Proteomes" id="UP000319859"/>
    </source>
</evidence>
<keyword evidence="1" id="KW-0812">Transmembrane</keyword>
<dbReference type="EMBL" id="VITO01000028">
    <property type="protein sequence ID" value="TWB16840.1"/>
    <property type="molecule type" value="Genomic_DNA"/>
</dbReference>
<keyword evidence="1" id="KW-0472">Membrane</keyword>
<dbReference type="EMBL" id="VITV01000001">
    <property type="protein sequence ID" value="TWB82316.1"/>
    <property type="molecule type" value="Genomic_DNA"/>
</dbReference>
<evidence type="ECO:0000256" key="1">
    <source>
        <dbReference type="SAM" id="Phobius"/>
    </source>
</evidence>
<dbReference type="Proteomes" id="UP000316545">
    <property type="component" value="Unassembled WGS sequence"/>
</dbReference>
<proteinExistence type="predicted"/>
<evidence type="ECO:0000313" key="4">
    <source>
        <dbReference type="EMBL" id="TWB58621.1"/>
    </source>
</evidence>
<evidence type="ECO:0000313" key="2">
    <source>
        <dbReference type="EMBL" id="TWB13993.1"/>
    </source>
</evidence>
<dbReference type="RefSeq" id="WP_138918527.1">
    <property type="nucleotide sequence ID" value="NZ_JARPAF010000004.1"/>
</dbReference>
<gene>
    <name evidence="5" type="ORF">FBZ87_10117</name>
    <name evidence="3" type="ORF">FBZ88_12871</name>
    <name evidence="2" type="ORF">FBZ89_11844</name>
    <name evidence="4" type="ORF">FBZ92_109112</name>
</gene>
<dbReference type="Proteomes" id="UP000318050">
    <property type="component" value="Unassembled WGS sequence"/>
</dbReference>
<accession>A0A560EXD0</accession>
<keyword evidence="1" id="KW-1133">Transmembrane helix</keyword>
<dbReference type="Proteomes" id="UP000319859">
    <property type="component" value="Unassembled WGS sequence"/>
</dbReference>
<evidence type="ECO:0008006" key="10">
    <source>
        <dbReference type="Google" id="ProtNLM"/>
    </source>
</evidence>
<dbReference type="EMBL" id="VITT01000009">
    <property type="protein sequence ID" value="TWB58621.1"/>
    <property type="molecule type" value="Genomic_DNA"/>
</dbReference>
<evidence type="ECO:0000313" key="6">
    <source>
        <dbReference type="Proteomes" id="UP000316545"/>
    </source>
</evidence>
<evidence type="ECO:0000313" key="3">
    <source>
        <dbReference type="EMBL" id="TWB16840.1"/>
    </source>
</evidence>
<protein>
    <recommendedName>
        <fullName evidence="10">ElaB/YqjD/DUF883 family membrane-anchored ribosome-binding protein</fullName>
    </recommendedName>
</protein>
<organism evidence="2 8">
    <name type="scientific">Nitrospirillum amazonense</name>
    <dbReference type="NCBI Taxonomy" id="28077"/>
    <lineage>
        <taxon>Bacteria</taxon>
        <taxon>Pseudomonadati</taxon>
        <taxon>Pseudomonadota</taxon>
        <taxon>Alphaproteobacteria</taxon>
        <taxon>Rhodospirillales</taxon>
        <taxon>Azospirillaceae</taxon>
        <taxon>Nitrospirillum</taxon>
    </lineage>
</organism>
<dbReference type="AlphaFoldDB" id="A0A560EXD0"/>
<feature type="transmembrane region" description="Helical" evidence="1">
    <location>
        <begin position="66"/>
        <end position="83"/>
    </location>
</feature>
<comment type="caution">
    <text evidence="2">The sequence shown here is derived from an EMBL/GenBank/DDBJ whole genome shotgun (WGS) entry which is preliminary data.</text>
</comment>
<evidence type="ECO:0000313" key="7">
    <source>
        <dbReference type="Proteomes" id="UP000318050"/>
    </source>
</evidence>
<dbReference type="Proteomes" id="UP000320516">
    <property type="component" value="Unassembled WGS sequence"/>
</dbReference>
<evidence type="ECO:0000313" key="5">
    <source>
        <dbReference type="EMBL" id="TWB82316.1"/>
    </source>
</evidence>
<dbReference type="EMBL" id="VITN01000018">
    <property type="protein sequence ID" value="TWB13993.1"/>
    <property type="molecule type" value="Genomic_DNA"/>
</dbReference>